<evidence type="ECO:0000313" key="2">
    <source>
        <dbReference type="EMBL" id="TDQ49814.1"/>
    </source>
</evidence>
<organism evidence="2 3">
    <name type="scientific">Permianibacter aggregans</name>
    <dbReference type="NCBI Taxonomy" id="1510150"/>
    <lineage>
        <taxon>Bacteria</taxon>
        <taxon>Pseudomonadati</taxon>
        <taxon>Pseudomonadota</taxon>
        <taxon>Gammaproteobacteria</taxon>
        <taxon>Pseudomonadales</taxon>
        <taxon>Pseudomonadaceae</taxon>
        <taxon>Permianibacter</taxon>
    </lineage>
</organism>
<dbReference type="AlphaFoldDB" id="A0A4R6V1A7"/>
<feature type="chain" id="PRO_5020507290" description="Secreted protein" evidence="1">
    <location>
        <begin position="23"/>
        <end position="182"/>
    </location>
</feature>
<name>A0A4R6V1A7_9GAMM</name>
<dbReference type="EMBL" id="SNYM01000003">
    <property type="protein sequence ID" value="TDQ49814.1"/>
    <property type="molecule type" value="Genomic_DNA"/>
</dbReference>
<proteinExistence type="predicted"/>
<evidence type="ECO:0008006" key="4">
    <source>
        <dbReference type="Google" id="ProtNLM"/>
    </source>
</evidence>
<accession>A0A4R6V1A7</accession>
<evidence type="ECO:0000256" key="1">
    <source>
        <dbReference type="SAM" id="SignalP"/>
    </source>
</evidence>
<comment type="caution">
    <text evidence="2">The sequence shown here is derived from an EMBL/GenBank/DDBJ whole genome shotgun (WGS) entry which is preliminary data.</text>
</comment>
<sequence length="182" mass="20213">MRNIPHLMLALLLTFSGANVLADGAAPLTAQQQFFQRLTTLCGASFSGQTAFPMDKTDPFAGKELRATLKHCTPEEIRIPFSVGEDRSRTWLLRWQQGRLELKHDHRHEDGTPDDVTMYGGLASDSGSALQQSFPADAYTASLIPAAATNVWTLSLNEQGTELTYYLERDGKPRFKATLIRQ</sequence>
<keyword evidence="3" id="KW-1185">Reference proteome</keyword>
<dbReference type="Proteomes" id="UP000295375">
    <property type="component" value="Unassembled WGS sequence"/>
</dbReference>
<feature type="signal peptide" evidence="1">
    <location>
        <begin position="1"/>
        <end position="22"/>
    </location>
</feature>
<evidence type="ECO:0000313" key="3">
    <source>
        <dbReference type="Proteomes" id="UP000295375"/>
    </source>
</evidence>
<keyword evidence="1" id="KW-0732">Signal</keyword>
<protein>
    <recommendedName>
        <fullName evidence="4">Secreted protein</fullName>
    </recommendedName>
</protein>
<reference evidence="2 3" key="1">
    <citation type="submission" date="2019-03" db="EMBL/GenBank/DDBJ databases">
        <title>Genomic Encyclopedia of Type Strains, Phase IV (KMG-IV): sequencing the most valuable type-strain genomes for metagenomic binning, comparative biology and taxonomic classification.</title>
        <authorList>
            <person name="Goeker M."/>
        </authorList>
    </citation>
    <scope>NUCLEOTIDE SEQUENCE [LARGE SCALE GENOMIC DNA]</scope>
    <source>
        <strain evidence="2 3">DSM 103792</strain>
    </source>
</reference>
<gene>
    <name evidence="2" type="ORF">EV696_103186</name>
</gene>